<evidence type="ECO:0008006" key="6">
    <source>
        <dbReference type="Google" id="ProtNLM"/>
    </source>
</evidence>
<reference evidence="4 5" key="1">
    <citation type="submission" date="2020-11" db="EMBL/GenBank/DDBJ databases">
        <title>Kefir isolates.</title>
        <authorList>
            <person name="Marcisauskas S."/>
            <person name="Kim Y."/>
            <person name="Blasche S."/>
        </authorList>
    </citation>
    <scope>NUCLEOTIDE SEQUENCE [LARGE SCALE GENOMIC DNA]</scope>
    <source>
        <strain evidence="4 5">KR</strain>
    </source>
</reference>
<gene>
    <name evidence="4" type="ORF">C6P46_002920</name>
</gene>
<dbReference type="GO" id="GO:0008270">
    <property type="term" value="F:zinc ion binding"/>
    <property type="evidence" value="ECO:0007669"/>
    <property type="project" value="TreeGrafter"/>
</dbReference>
<proteinExistence type="inferred from homology"/>
<keyword evidence="3" id="KW-0862">Zinc</keyword>
<dbReference type="OrthoDB" id="10248838at2759"/>
<comment type="caution">
    <text evidence="4">The sequence shown here is derived from an EMBL/GenBank/DDBJ whole genome shotgun (WGS) entry which is preliminary data.</text>
</comment>
<dbReference type="PANTHER" id="PTHR12857:SF0">
    <property type="entry name" value="CXXC MOTIF CONTAINING ZINC BINDING PROTEIN"/>
    <property type="match status" value="1"/>
</dbReference>
<dbReference type="AlphaFoldDB" id="A0A9P6W5F4"/>
<keyword evidence="2" id="KW-0479">Metal-binding</keyword>
<evidence type="ECO:0000313" key="4">
    <source>
        <dbReference type="EMBL" id="KAG0663077.1"/>
    </source>
</evidence>
<sequence length="156" mass="17378">MVKLAVSIKAQLEALTDLKPLGEDFNWMFKIKCTSCREEHPNWVGIDATVPDREARRTSSGGVRCFDDSFKRGSAAYTLEDSEEQRFATIAVLECRGCELTEFDPKGTWTAKGAESGTVFDEIDLSNESGNEWSDYDEKAGTSVSIMEFETKIARA</sequence>
<dbReference type="Proteomes" id="UP000777482">
    <property type="component" value="Unassembled WGS sequence"/>
</dbReference>
<dbReference type="PANTHER" id="PTHR12857">
    <property type="entry name" value="CXXC MOTIF CONTAINING ZINC BINDING PROTEIN"/>
    <property type="match status" value="1"/>
</dbReference>
<evidence type="ECO:0000256" key="1">
    <source>
        <dbReference type="ARBA" id="ARBA00007818"/>
    </source>
</evidence>
<name>A0A9P6W5F4_RHOMI</name>
<organism evidence="4 5">
    <name type="scientific">Rhodotorula mucilaginosa</name>
    <name type="common">Yeast</name>
    <name type="synonym">Rhodotorula rubra</name>
    <dbReference type="NCBI Taxonomy" id="5537"/>
    <lineage>
        <taxon>Eukaryota</taxon>
        <taxon>Fungi</taxon>
        <taxon>Dikarya</taxon>
        <taxon>Basidiomycota</taxon>
        <taxon>Pucciniomycotina</taxon>
        <taxon>Microbotryomycetes</taxon>
        <taxon>Sporidiobolales</taxon>
        <taxon>Sporidiobolaceae</taxon>
        <taxon>Rhodotorula</taxon>
    </lineage>
</organism>
<dbReference type="SUPFAM" id="SSF141678">
    <property type="entry name" value="MAL13P1.257-like"/>
    <property type="match status" value="1"/>
</dbReference>
<protein>
    <recommendedName>
        <fullName evidence="6">DUF866-domain-containing protein</fullName>
    </recommendedName>
</protein>
<evidence type="ECO:0000256" key="3">
    <source>
        <dbReference type="ARBA" id="ARBA00022833"/>
    </source>
</evidence>
<dbReference type="InterPro" id="IPR008584">
    <property type="entry name" value="CXXC_Zn-binding_euk"/>
</dbReference>
<dbReference type="EMBL" id="PUHQ01000022">
    <property type="protein sequence ID" value="KAG0663077.1"/>
    <property type="molecule type" value="Genomic_DNA"/>
</dbReference>
<dbReference type="Pfam" id="PF05907">
    <property type="entry name" value="CXXC_Zn-b_euk"/>
    <property type="match status" value="1"/>
</dbReference>
<evidence type="ECO:0000313" key="5">
    <source>
        <dbReference type="Proteomes" id="UP000777482"/>
    </source>
</evidence>
<comment type="similarity">
    <text evidence="1">Belongs to the UPF0587 family.</text>
</comment>
<keyword evidence="5" id="KW-1185">Reference proteome</keyword>
<accession>A0A9P6W5F4</accession>
<evidence type="ECO:0000256" key="2">
    <source>
        <dbReference type="ARBA" id="ARBA00022723"/>
    </source>
</evidence>